<comment type="caution">
    <text evidence="2">The sequence shown here is derived from an EMBL/GenBank/DDBJ whole genome shotgun (WGS) entry which is preliminary data.</text>
</comment>
<dbReference type="SUPFAM" id="SSF54593">
    <property type="entry name" value="Glyoxalase/Bleomycin resistance protein/Dihydroxybiphenyl dioxygenase"/>
    <property type="match status" value="1"/>
</dbReference>
<organism evidence="2 3">
    <name type="scientific">Paenibacillus phyllosphaerae</name>
    <dbReference type="NCBI Taxonomy" id="274593"/>
    <lineage>
        <taxon>Bacteria</taxon>
        <taxon>Bacillati</taxon>
        <taxon>Bacillota</taxon>
        <taxon>Bacilli</taxon>
        <taxon>Bacillales</taxon>
        <taxon>Paenibacillaceae</taxon>
        <taxon>Paenibacillus</taxon>
    </lineage>
</organism>
<feature type="domain" description="VOC" evidence="1">
    <location>
        <begin position="6"/>
        <end position="130"/>
    </location>
</feature>
<name>A0A7W5FNP6_9BACL</name>
<dbReference type="PANTHER" id="PTHR36503">
    <property type="entry name" value="BLR2520 PROTEIN"/>
    <property type="match status" value="1"/>
</dbReference>
<dbReference type="PANTHER" id="PTHR36503:SF2">
    <property type="entry name" value="BLR2408 PROTEIN"/>
    <property type="match status" value="1"/>
</dbReference>
<protein>
    <recommendedName>
        <fullName evidence="1">VOC domain-containing protein</fullName>
    </recommendedName>
</protein>
<reference evidence="2 3" key="1">
    <citation type="submission" date="2020-08" db="EMBL/GenBank/DDBJ databases">
        <title>Genomic Encyclopedia of Type Strains, Phase III (KMG-III): the genomes of soil and plant-associated and newly described type strains.</title>
        <authorList>
            <person name="Whitman W."/>
        </authorList>
    </citation>
    <scope>NUCLEOTIDE SEQUENCE [LARGE SCALE GENOMIC DNA]</scope>
    <source>
        <strain evidence="2 3">CECT 5862</strain>
    </source>
</reference>
<dbReference type="EMBL" id="JACHXK010000007">
    <property type="protein sequence ID" value="MBB3111403.1"/>
    <property type="molecule type" value="Genomic_DNA"/>
</dbReference>
<dbReference type="Pfam" id="PF00903">
    <property type="entry name" value="Glyoxalase"/>
    <property type="match status" value="1"/>
</dbReference>
<evidence type="ECO:0000313" key="3">
    <source>
        <dbReference type="Proteomes" id="UP000570361"/>
    </source>
</evidence>
<keyword evidence="3" id="KW-1185">Reference proteome</keyword>
<dbReference type="Proteomes" id="UP000570361">
    <property type="component" value="Unassembled WGS sequence"/>
</dbReference>
<evidence type="ECO:0000259" key="1">
    <source>
        <dbReference type="PROSITE" id="PS51819"/>
    </source>
</evidence>
<gene>
    <name evidence="2" type="ORF">FHS18_003471</name>
</gene>
<sequence>MALQLSKAFINLPVKNLQQSMDFFSRIGFEFNMQFTDDNATSMIINEHTYVMLLVEPFFQTFTSKEVADAKRSTEVIVALAADSRAQVDEIADKAMAAGAQHSKDPQDHGFMYGRSFQDINGHLWEVFYMEDPASHQA</sequence>
<dbReference type="RefSeq" id="WP_183601281.1">
    <property type="nucleotide sequence ID" value="NZ_JACHXK010000007.1"/>
</dbReference>
<dbReference type="InterPro" id="IPR037523">
    <property type="entry name" value="VOC_core"/>
</dbReference>
<accession>A0A7W5FNP6</accession>
<dbReference type="PROSITE" id="PS51819">
    <property type="entry name" value="VOC"/>
    <property type="match status" value="1"/>
</dbReference>
<dbReference type="InterPro" id="IPR029068">
    <property type="entry name" value="Glyas_Bleomycin-R_OHBP_Dase"/>
</dbReference>
<dbReference type="Gene3D" id="3.10.180.10">
    <property type="entry name" value="2,3-Dihydroxybiphenyl 1,2-Dioxygenase, domain 1"/>
    <property type="match status" value="1"/>
</dbReference>
<dbReference type="AlphaFoldDB" id="A0A7W5FNP6"/>
<proteinExistence type="predicted"/>
<dbReference type="InterPro" id="IPR004360">
    <property type="entry name" value="Glyas_Fos-R_dOase_dom"/>
</dbReference>
<evidence type="ECO:0000313" key="2">
    <source>
        <dbReference type="EMBL" id="MBB3111403.1"/>
    </source>
</evidence>